<keyword evidence="3 5" id="KW-0238">DNA-binding</keyword>
<gene>
    <name evidence="7" type="ORF">EV193_107257</name>
</gene>
<comment type="similarity">
    <text evidence="1">Belongs to the AfsR/DnrI/RedD regulatory family.</text>
</comment>
<dbReference type="Gene3D" id="1.10.10.10">
    <property type="entry name" value="Winged helix-like DNA-binding domain superfamily/Winged helix DNA-binding domain"/>
    <property type="match status" value="1"/>
</dbReference>
<name>A0A4Q7KK40_9PSEU</name>
<dbReference type="InterPro" id="IPR036388">
    <property type="entry name" value="WH-like_DNA-bd_sf"/>
</dbReference>
<dbReference type="PANTHER" id="PTHR35807:SF1">
    <property type="entry name" value="TRANSCRIPTIONAL REGULATOR REDD"/>
    <property type="match status" value="1"/>
</dbReference>
<dbReference type="SMART" id="SM00862">
    <property type="entry name" value="Trans_reg_C"/>
    <property type="match status" value="1"/>
</dbReference>
<dbReference type="InterPro" id="IPR011990">
    <property type="entry name" value="TPR-like_helical_dom_sf"/>
</dbReference>
<dbReference type="CDD" id="cd15831">
    <property type="entry name" value="BTAD"/>
    <property type="match status" value="1"/>
</dbReference>
<dbReference type="Gene3D" id="1.25.40.10">
    <property type="entry name" value="Tetratricopeptide repeat domain"/>
    <property type="match status" value="1"/>
</dbReference>
<dbReference type="PROSITE" id="PS51755">
    <property type="entry name" value="OMPR_PHOB"/>
    <property type="match status" value="1"/>
</dbReference>
<dbReference type="Proteomes" id="UP000294257">
    <property type="component" value="Unassembled WGS sequence"/>
</dbReference>
<sequence length="273" mass="30114">MDIDVLGPLAVRIDGVSVTPTAAKPRKVLAMLAVHADEVVPAPSLFEELWGDAPPRTATTTVQTYVLHLRNLITTALRGNADREYADAKQVLATRPGGYVLNTGGGTVDVREFDRLAAAGHRARELGDYEDAARSFTEALSTWRGKALVDVQVGALLEVEVHRLEEARLNVLDRRIDADLRLGRHHQLLGELSALVSRHRTHEGLYAHLMLAMYRSGRRGEAVEVYRKLRACLAHDLGLEPSPTLRRLHRSMLDADPRLHEYVTVEPPVGAAV</sequence>
<dbReference type="SUPFAM" id="SSF46894">
    <property type="entry name" value="C-terminal effector domain of the bipartite response regulators"/>
    <property type="match status" value="1"/>
</dbReference>
<comment type="caution">
    <text evidence="7">The sequence shown here is derived from an EMBL/GenBank/DDBJ whole genome shotgun (WGS) entry which is preliminary data.</text>
</comment>
<feature type="domain" description="OmpR/PhoB-type" evidence="6">
    <location>
        <begin position="1"/>
        <end position="103"/>
    </location>
</feature>
<keyword evidence="4" id="KW-0804">Transcription</keyword>
<dbReference type="Pfam" id="PF00486">
    <property type="entry name" value="Trans_reg_C"/>
    <property type="match status" value="1"/>
</dbReference>
<dbReference type="GO" id="GO:0003677">
    <property type="term" value="F:DNA binding"/>
    <property type="evidence" value="ECO:0007669"/>
    <property type="project" value="UniProtKB-UniRule"/>
</dbReference>
<organism evidence="7 8">
    <name type="scientific">Herbihabitans rhizosphaerae</name>
    <dbReference type="NCBI Taxonomy" id="1872711"/>
    <lineage>
        <taxon>Bacteria</taxon>
        <taxon>Bacillati</taxon>
        <taxon>Actinomycetota</taxon>
        <taxon>Actinomycetes</taxon>
        <taxon>Pseudonocardiales</taxon>
        <taxon>Pseudonocardiaceae</taxon>
        <taxon>Herbihabitans</taxon>
    </lineage>
</organism>
<protein>
    <submittedName>
        <fullName evidence="7">DNA-binding SARP family transcriptional activator</fullName>
    </submittedName>
</protein>
<dbReference type="InterPro" id="IPR016032">
    <property type="entry name" value="Sig_transdc_resp-reg_C-effctor"/>
</dbReference>
<proteinExistence type="inferred from homology"/>
<evidence type="ECO:0000313" key="7">
    <source>
        <dbReference type="EMBL" id="RZS36576.1"/>
    </source>
</evidence>
<dbReference type="EMBL" id="SGWQ01000007">
    <property type="protein sequence ID" value="RZS36576.1"/>
    <property type="molecule type" value="Genomic_DNA"/>
</dbReference>
<dbReference type="PANTHER" id="PTHR35807">
    <property type="entry name" value="TRANSCRIPTIONAL REGULATOR REDD-RELATED"/>
    <property type="match status" value="1"/>
</dbReference>
<accession>A0A4Q7KK40</accession>
<dbReference type="AlphaFoldDB" id="A0A4Q7KK40"/>
<dbReference type="SMART" id="SM01043">
    <property type="entry name" value="BTAD"/>
    <property type="match status" value="1"/>
</dbReference>
<evidence type="ECO:0000256" key="5">
    <source>
        <dbReference type="PROSITE-ProRule" id="PRU01091"/>
    </source>
</evidence>
<evidence type="ECO:0000256" key="3">
    <source>
        <dbReference type="ARBA" id="ARBA00023125"/>
    </source>
</evidence>
<evidence type="ECO:0000256" key="1">
    <source>
        <dbReference type="ARBA" id="ARBA00005820"/>
    </source>
</evidence>
<evidence type="ECO:0000313" key="8">
    <source>
        <dbReference type="Proteomes" id="UP000294257"/>
    </source>
</evidence>
<dbReference type="InterPro" id="IPR001867">
    <property type="entry name" value="OmpR/PhoB-type_DNA-bd"/>
</dbReference>
<dbReference type="RefSeq" id="WP_130346047.1">
    <property type="nucleotide sequence ID" value="NZ_SGWQ01000007.1"/>
</dbReference>
<reference evidence="7 8" key="1">
    <citation type="submission" date="2019-02" db="EMBL/GenBank/DDBJ databases">
        <title>Genomic Encyclopedia of Type Strains, Phase IV (KMG-IV): sequencing the most valuable type-strain genomes for metagenomic binning, comparative biology and taxonomic classification.</title>
        <authorList>
            <person name="Goeker M."/>
        </authorList>
    </citation>
    <scope>NUCLEOTIDE SEQUENCE [LARGE SCALE GENOMIC DNA]</scope>
    <source>
        <strain evidence="7 8">DSM 101727</strain>
    </source>
</reference>
<evidence type="ECO:0000259" key="6">
    <source>
        <dbReference type="PROSITE" id="PS51755"/>
    </source>
</evidence>
<keyword evidence="8" id="KW-1185">Reference proteome</keyword>
<dbReference type="SUPFAM" id="SSF48452">
    <property type="entry name" value="TPR-like"/>
    <property type="match status" value="1"/>
</dbReference>
<dbReference type="InterPro" id="IPR051677">
    <property type="entry name" value="AfsR-DnrI-RedD_regulator"/>
</dbReference>
<dbReference type="Pfam" id="PF03704">
    <property type="entry name" value="BTAD"/>
    <property type="match status" value="1"/>
</dbReference>
<evidence type="ECO:0000256" key="2">
    <source>
        <dbReference type="ARBA" id="ARBA00023015"/>
    </source>
</evidence>
<dbReference type="GO" id="GO:0000160">
    <property type="term" value="P:phosphorelay signal transduction system"/>
    <property type="evidence" value="ECO:0007669"/>
    <property type="project" value="InterPro"/>
</dbReference>
<dbReference type="InterPro" id="IPR005158">
    <property type="entry name" value="BTAD"/>
</dbReference>
<dbReference type="GO" id="GO:0006355">
    <property type="term" value="P:regulation of DNA-templated transcription"/>
    <property type="evidence" value="ECO:0007669"/>
    <property type="project" value="InterPro"/>
</dbReference>
<dbReference type="OrthoDB" id="3208838at2"/>
<keyword evidence="2" id="KW-0805">Transcription regulation</keyword>
<evidence type="ECO:0000256" key="4">
    <source>
        <dbReference type="ARBA" id="ARBA00023163"/>
    </source>
</evidence>
<feature type="DNA-binding region" description="OmpR/PhoB-type" evidence="5">
    <location>
        <begin position="1"/>
        <end position="103"/>
    </location>
</feature>